<comment type="catalytic activity">
    <reaction evidence="1">
        <text>a uridine in RNA = a pseudouridine in RNA</text>
        <dbReference type="Rhea" id="RHEA:48348"/>
        <dbReference type="Rhea" id="RHEA-COMP:12068"/>
        <dbReference type="Rhea" id="RHEA-COMP:12069"/>
        <dbReference type="ChEBI" id="CHEBI:65314"/>
        <dbReference type="ChEBI" id="CHEBI:65315"/>
    </reaction>
</comment>
<dbReference type="GO" id="GO:0120159">
    <property type="term" value="F:rRNA pseudouridine synthase activity"/>
    <property type="evidence" value="ECO:0007669"/>
    <property type="project" value="UniProtKB-ARBA"/>
</dbReference>
<dbReference type="EMBL" id="CP005587">
    <property type="protein sequence ID" value="AGK58984.1"/>
    <property type="molecule type" value="Genomic_DNA"/>
</dbReference>
<dbReference type="GO" id="GO:0000455">
    <property type="term" value="P:enzyme-directed rRNA pseudouridine synthesis"/>
    <property type="evidence" value="ECO:0007669"/>
    <property type="project" value="UniProtKB-ARBA"/>
</dbReference>
<keyword evidence="4 6" id="KW-0413">Isomerase</keyword>
<dbReference type="InterPro" id="IPR042092">
    <property type="entry name" value="PsdUridine_s_RsuA/RluB/E/F_cat"/>
</dbReference>
<dbReference type="PROSITE" id="PS50889">
    <property type="entry name" value="S4"/>
    <property type="match status" value="1"/>
</dbReference>
<dbReference type="Proteomes" id="UP000005952">
    <property type="component" value="Chromosome"/>
</dbReference>
<protein>
    <recommendedName>
        <fullName evidence="6">Pseudouridine synthase</fullName>
        <ecNumber evidence="6">5.4.99.-</ecNumber>
    </recommendedName>
</protein>
<evidence type="ECO:0000256" key="7">
    <source>
        <dbReference type="SAM" id="MobiDB-lite"/>
    </source>
</evidence>
<dbReference type="PANTHER" id="PTHR47683">
    <property type="entry name" value="PSEUDOURIDINE SYNTHASE FAMILY PROTEIN-RELATED"/>
    <property type="match status" value="1"/>
</dbReference>
<dbReference type="SUPFAM" id="SSF55174">
    <property type="entry name" value="Alpha-L RNA-binding motif"/>
    <property type="match status" value="1"/>
</dbReference>
<name>N0B607_9HYPH</name>
<organism evidence="9 10">
    <name type="scientific">Hyphomicrobium denitrificans 1NES1</name>
    <dbReference type="NCBI Taxonomy" id="670307"/>
    <lineage>
        <taxon>Bacteria</taxon>
        <taxon>Pseudomonadati</taxon>
        <taxon>Pseudomonadota</taxon>
        <taxon>Alphaproteobacteria</taxon>
        <taxon>Hyphomicrobiales</taxon>
        <taxon>Hyphomicrobiaceae</taxon>
        <taxon>Hyphomicrobium</taxon>
    </lineage>
</organism>
<evidence type="ECO:0000256" key="6">
    <source>
        <dbReference type="RuleBase" id="RU003887"/>
    </source>
</evidence>
<evidence type="ECO:0000259" key="8">
    <source>
        <dbReference type="SMART" id="SM00363"/>
    </source>
</evidence>
<dbReference type="FunFam" id="3.10.290.10:FF:000003">
    <property type="entry name" value="Pseudouridine synthase"/>
    <property type="match status" value="1"/>
</dbReference>
<dbReference type="Gene3D" id="3.30.70.1560">
    <property type="entry name" value="Alpha-L RNA-binding motif"/>
    <property type="match status" value="1"/>
</dbReference>
<evidence type="ECO:0000256" key="4">
    <source>
        <dbReference type="ARBA" id="ARBA00023235"/>
    </source>
</evidence>
<dbReference type="GO" id="GO:0003723">
    <property type="term" value="F:RNA binding"/>
    <property type="evidence" value="ECO:0007669"/>
    <property type="project" value="UniProtKB-KW"/>
</dbReference>
<dbReference type="eggNOG" id="COG1187">
    <property type="taxonomic scope" value="Bacteria"/>
</dbReference>
<proteinExistence type="inferred from homology"/>
<keyword evidence="3 5" id="KW-0694">RNA-binding</keyword>
<dbReference type="KEGG" id="hdt:HYPDE_36563"/>
<dbReference type="EC" id="5.4.99.-" evidence="6"/>
<evidence type="ECO:0000256" key="1">
    <source>
        <dbReference type="ARBA" id="ARBA00000073"/>
    </source>
</evidence>
<dbReference type="SUPFAM" id="SSF55120">
    <property type="entry name" value="Pseudouridine synthase"/>
    <property type="match status" value="1"/>
</dbReference>
<dbReference type="Pfam" id="PF00849">
    <property type="entry name" value="PseudoU_synth_2"/>
    <property type="match status" value="1"/>
</dbReference>
<dbReference type="InterPro" id="IPR000748">
    <property type="entry name" value="PsdUridine_synth_RsuA/RluB/E/F"/>
</dbReference>
<sequence>MASRAGRCHKLAFFAQIEITEMPKPIHSTAAEPRDGPMRIAKAMARAGLCSRREAERWIADGRVSVNGKLLKTPACEVGPGDKVIVDGKPLPAAGTPQLWRYHKPKGVVTTHSDPQGRPTVFEKLPPEMPRVISVGRLDFNTEGLLLLTNDGALARHLELPANGWVRRYRVRAKGRVTPVDLAKLKDGVEIDGVRYGPVEAAVDSVQGANSWLSISIREGKNREVRNVLAHLGLVVNRLIRVSFGPFQLLDLGPGAVEAVRRRVLVAQLGPKAAASLGLSESQAERKERHARGKAASGSGDA</sequence>
<evidence type="ECO:0000256" key="3">
    <source>
        <dbReference type="ARBA" id="ARBA00022884"/>
    </source>
</evidence>
<dbReference type="SMART" id="SM00363">
    <property type="entry name" value="S4"/>
    <property type="match status" value="1"/>
</dbReference>
<comment type="similarity">
    <text evidence="2 6">Belongs to the pseudouridine synthase RsuA family.</text>
</comment>
<keyword evidence="10" id="KW-1185">Reference proteome</keyword>
<feature type="region of interest" description="Disordered" evidence="7">
    <location>
        <begin position="274"/>
        <end position="302"/>
    </location>
</feature>
<gene>
    <name evidence="9" type="ORF">HYPDE_36563</name>
</gene>
<dbReference type="Gene3D" id="3.10.290.10">
    <property type="entry name" value="RNA-binding S4 domain"/>
    <property type="match status" value="1"/>
</dbReference>
<dbReference type="NCBIfam" id="TIGR00093">
    <property type="entry name" value="pseudouridine synthase"/>
    <property type="match status" value="1"/>
</dbReference>
<dbReference type="HOGENOM" id="CLU_024979_1_0_5"/>
<evidence type="ECO:0000313" key="10">
    <source>
        <dbReference type="Proteomes" id="UP000005952"/>
    </source>
</evidence>
<dbReference type="Pfam" id="PF01479">
    <property type="entry name" value="S4"/>
    <property type="match status" value="1"/>
</dbReference>
<feature type="domain" description="RNA-binding S4" evidence="8">
    <location>
        <begin position="38"/>
        <end position="96"/>
    </location>
</feature>
<dbReference type="InterPro" id="IPR006145">
    <property type="entry name" value="PsdUridine_synth_RsuA/RluA"/>
</dbReference>
<evidence type="ECO:0000256" key="5">
    <source>
        <dbReference type="PROSITE-ProRule" id="PRU00182"/>
    </source>
</evidence>
<dbReference type="PROSITE" id="PS01149">
    <property type="entry name" value="PSI_RSU"/>
    <property type="match status" value="1"/>
</dbReference>
<dbReference type="InterPro" id="IPR020103">
    <property type="entry name" value="PsdUridine_synth_cat_dom_sf"/>
</dbReference>
<evidence type="ECO:0000256" key="2">
    <source>
        <dbReference type="ARBA" id="ARBA00008348"/>
    </source>
</evidence>
<dbReference type="Gene3D" id="3.30.70.580">
    <property type="entry name" value="Pseudouridine synthase I, catalytic domain, N-terminal subdomain"/>
    <property type="match status" value="1"/>
</dbReference>
<dbReference type="OrthoDB" id="9807213at2"/>
<dbReference type="AlphaFoldDB" id="N0B607"/>
<dbReference type="PANTHER" id="PTHR47683:SF3">
    <property type="entry name" value="RIBOSOMAL LARGE SUBUNIT PSEUDOURIDINE SYNTHASE B"/>
    <property type="match status" value="1"/>
</dbReference>
<dbReference type="InterPro" id="IPR018496">
    <property type="entry name" value="PsdUridine_synth_RsuA/RluB_CS"/>
</dbReference>
<dbReference type="STRING" id="670307.HYPDE_36563"/>
<dbReference type="InterPro" id="IPR050343">
    <property type="entry name" value="RsuA_PseudoU_synthase"/>
</dbReference>
<evidence type="ECO:0000313" key="9">
    <source>
        <dbReference type="EMBL" id="AGK58984.1"/>
    </source>
</evidence>
<dbReference type="CDD" id="cd00165">
    <property type="entry name" value="S4"/>
    <property type="match status" value="1"/>
</dbReference>
<dbReference type="InterPro" id="IPR002942">
    <property type="entry name" value="S4_RNA-bd"/>
</dbReference>
<dbReference type="InterPro" id="IPR036986">
    <property type="entry name" value="S4_RNA-bd_sf"/>
</dbReference>
<reference evidence="9 10" key="1">
    <citation type="journal article" date="2013" name="Genome Announc.">
        <title>Genome sequences for three denitrifying bacterial strains isolated from a uranium- and nitrate-contaminated subsurface environment.</title>
        <authorList>
            <person name="Venkatramanan R."/>
            <person name="Prakash O."/>
            <person name="Woyke T."/>
            <person name="Chain P."/>
            <person name="Goodwin L.A."/>
            <person name="Watson D."/>
            <person name="Brooks S."/>
            <person name="Kostka J.E."/>
            <person name="Green S.J."/>
        </authorList>
    </citation>
    <scope>NUCLEOTIDE SEQUENCE [LARGE SCALE GENOMIC DNA]</scope>
    <source>
        <strain evidence="9 10">1NES1</strain>
    </source>
</reference>
<dbReference type="InterPro" id="IPR020094">
    <property type="entry name" value="TruA/RsuA/RluB/E/F_N"/>
</dbReference>
<accession>N0B607</accession>